<dbReference type="PANTHER" id="PTHR33055:SF16">
    <property type="entry name" value="TRANSPOSASE FOR INSERTION SEQUENCE ELEMENT IS1547"/>
    <property type="match status" value="1"/>
</dbReference>
<evidence type="ECO:0000313" key="3">
    <source>
        <dbReference type="EMBL" id="KMO66951.1"/>
    </source>
</evidence>
<dbReference type="PATRIC" id="fig|37916.4.peg.7316"/>
<dbReference type="InterPro" id="IPR047650">
    <property type="entry name" value="Transpos_IS110"/>
</dbReference>
<dbReference type="Pfam" id="PF01548">
    <property type="entry name" value="DEDD_Tnp_IS110"/>
    <property type="match status" value="1"/>
</dbReference>
<dbReference type="InterPro" id="IPR002525">
    <property type="entry name" value="Transp_IS110-like_N"/>
</dbReference>
<keyword evidence="4" id="KW-1185">Reference proteome</keyword>
<dbReference type="Pfam" id="PF02371">
    <property type="entry name" value="Transposase_20"/>
    <property type="match status" value="1"/>
</dbReference>
<dbReference type="GO" id="GO:0003677">
    <property type="term" value="F:DNA binding"/>
    <property type="evidence" value="ECO:0007669"/>
    <property type="project" value="InterPro"/>
</dbReference>
<dbReference type="EMBL" id="JYNL01000071">
    <property type="protein sequence ID" value="KMO66951.1"/>
    <property type="molecule type" value="Genomic_DNA"/>
</dbReference>
<dbReference type="STRING" id="37916.MCHLDSM_07295"/>
<protein>
    <submittedName>
        <fullName evidence="3">Transposase IS116/IS110/IS902 family protein</fullName>
    </submittedName>
</protein>
<evidence type="ECO:0000259" key="2">
    <source>
        <dbReference type="Pfam" id="PF02371"/>
    </source>
</evidence>
<evidence type="ECO:0000313" key="4">
    <source>
        <dbReference type="Proteomes" id="UP000036513"/>
    </source>
</evidence>
<feature type="domain" description="Transposase IS116/IS110/IS902 C-terminal" evidence="2">
    <location>
        <begin position="235"/>
        <end position="318"/>
    </location>
</feature>
<comment type="caution">
    <text evidence="3">The sequence shown here is derived from an EMBL/GenBank/DDBJ whole genome shotgun (WGS) entry which is preliminary data.</text>
</comment>
<dbReference type="PANTHER" id="PTHR33055">
    <property type="entry name" value="TRANSPOSASE FOR INSERTION SEQUENCE ELEMENT IS1111A"/>
    <property type="match status" value="1"/>
</dbReference>
<dbReference type="InterPro" id="IPR003346">
    <property type="entry name" value="Transposase_20"/>
</dbReference>
<dbReference type="NCBIfam" id="NF033542">
    <property type="entry name" value="transpos_IS110"/>
    <property type="match status" value="1"/>
</dbReference>
<evidence type="ECO:0000259" key="1">
    <source>
        <dbReference type="Pfam" id="PF01548"/>
    </source>
</evidence>
<feature type="domain" description="Transposase IS110-like N-terminal" evidence="1">
    <location>
        <begin position="20"/>
        <end position="165"/>
    </location>
</feature>
<reference evidence="3 4" key="1">
    <citation type="journal article" date="2015" name="Genome Biol. Evol.">
        <title>Characterization of Three Mycobacterium spp. with Potential Use in Bioremediation by Genome Sequencing and Comparative Genomics.</title>
        <authorList>
            <person name="Das S."/>
            <person name="Pettersson B.M."/>
            <person name="Behra P.R."/>
            <person name="Ramesh M."/>
            <person name="Dasgupta S."/>
            <person name="Bhattacharya A."/>
            <person name="Kirsebom L.A."/>
        </authorList>
    </citation>
    <scope>NUCLEOTIDE SEQUENCE [LARGE SCALE GENOMIC DNA]</scope>
    <source>
        <strain evidence="3 4">DSM 43826</strain>
    </source>
</reference>
<dbReference type="AlphaFoldDB" id="A0A0J6Y0Z3"/>
<accession>A0A0J6Y0Z3</accession>
<dbReference type="Proteomes" id="UP000036513">
    <property type="component" value="Unassembled WGS sequence"/>
</dbReference>
<gene>
    <name evidence="3" type="ORF">MCHLDSM_07295</name>
</gene>
<dbReference type="GO" id="GO:0006313">
    <property type="term" value="P:DNA transposition"/>
    <property type="evidence" value="ECO:0007669"/>
    <property type="project" value="InterPro"/>
</dbReference>
<organism evidence="3 4">
    <name type="scientific">Mycolicibacterium chlorophenolicum</name>
    <dbReference type="NCBI Taxonomy" id="37916"/>
    <lineage>
        <taxon>Bacteria</taxon>
        <taxon>Bacillati</taxon>
        <taxon>Actinomycetota</taxon>
        <taxon>Actinomycetes</taxon>
        <taxon>Mycobacteriales</taxon>
        <taxon>Mycobacteriaceae</taxon>
        <taxon>Mycolicibacterium</taxon>
    </lineage>
</organism>
<sequence>MPASLPPARECVDLALAVVVDAHKRSHTLVAVNPLGRKLAQLTVATTSEGHSDALRWARLRFGRDVVWGVEDCRTLTARLERDLLAAGQKVIRVPPHLMSRSRASSRELGKSDPIDALAAARAVLREPDLPVACHDACSMELRLLVDRREDLVQHRVALISRMLERIHQLDPAWAEPRNWENRKPREELGAWLATQHGLLAELARDEFAEIVRLIDAAQALEGRIAGRVREAAPALLGIQGCGNLTAAKIVAEVAGIDRFKSEAAFARHTGVAPIPHWSGETTRPLRPIRHGNRQLNVALHRIATVQITHPGPGRDYFQRRIDEGDSRQRALRSLKRRLARVVYTRMKADNRDRGHGSHFPTLPRVMMLPLADLDPAGQPPPGRARVGRSRALDSYQAALARRMRSYGEKPAYIAAQLGVSVSTVKRALARDKDG</sequence>
<proteinExistence type="predicted"/>
<dbReference type="Gene3D" id="1.10.10.60">
    <property type="entry name" value="Homeodomain-like"/>
    <property type="match status" value="1"/>
</dbReference>
<dbReference type="GO" id="GO:0004803">
    <property type="term" value="F:transposase activity"/>
    <property type="evidence" value="ECO:0007669"/>
    <property type="project" value="InterPro"/>
</dbReference>
<name>A0A0J6Y0Z3_9MYCO</name>